<reference evidence="2" key="1">
    <citation type="submission" date="2021-09" db="EMBL/GenBank/DDBJ databases">
        <authorList>
            <consortium name="Pathogen Informatics"/>
        </authorList>
    </citation>
    <scope>NUCLEOTIDE SEQUENCE</scope>
    <source>
        <strain evidence="2">PvW1</strain>
    </source>
</reference>
<protein>
    <submittedName>
        <fullName evidence="2">(malaria parasite P. vivax) hypothetical protein</fullName>
    </submittedName>
</protein>
<name>A0A8S4HC58_PLAVI</name>
<dbReference type="VEuPathDB" id="PlasmoDB:PVPAM_050032900"/>
<accession>A0A8S4HC58</accession>
<comment type="caution">
    <text evidence="2">The sequence shown here is derived from an EMBL/GenBank/DDBJ whole genome shotgun (WGS) entry which is preliminary data.</text>
</comment>
<evidence type="ECO:0000313" key="3">
    <source>
        <dbReference type="Proteomes" id="UP000779233"/>
    </source>
</evidence>
<evidence type="ECO:0000256" key="1">
    <source>
        <dbReference type="SAM" id="MobiDB-lite"/>
    </source>
</evidence>
<feature type="region of interest" description="Disordered" evidence="1">
    <location>
        <begin position="52"/>
        <end position="85"/>
    </location>
</feature>
<dbReference type="AlphaFoldDB" id="A0A8S4HC58"/>
<feature type="region of interest" description="Disordered" evidence="1">
    <location>
        <begin position="1"/>
        <end position="33"/>
    </location>
</feature>
<organism evidence="2 3">
    <name type="scientific">Plasmodium vivax</name>
    <name type="common">malaria parasite P. vivax</name>
    <dbReference type="NCBI Taxonomy" id="5855"/>
    <lineage>
        <taxon>Eukaryota</taxon>
        <taxon>Sar</taxon>
        <taxon>Alveolata</taxon>
        <taxon>Apicomplexa</taxon>
        <taxon>Aconoidasida</taxon>
        <taxon>Haemosporida</taxon>
        <taxon>Plasmodiidae</taxon>
        <taxon>Plasmodium</taxon>
        <taxon>Plasmodium (Plasmodium)</taxon>
    </lineage>
</organism>
<evidence type="ECO:0000313" key="2">
    <source>
        <dbReference type="EMBL" id="CAG9479925.1"/>
    </source>
</evidence>
<dbReference type="EMBL" id="CAJZCX010000010">
    <property type="protein sequence ID" value="CAG9479925.1"/>
    <property type="molecule type" value="Genomic_DNA"/>
</dbReference>
<proteinExistence type="predicted"/>
<gene>
    <name evidence="2" type="ORF">PVW1_050030500</name>
</gene>
<sequence length="108" mass="11865">MVPLLRQKGEEAKPCESQQSGRSRAKWRCPNGGAQMEVPKWRCPNGGAQMEVPKWRCPNGGSRMRKSEQLNRKGSKGRNGSKGSCCCKSCNGRIGEQTRATEGTLRGI</sequence>
<dbReference type="Proteomes" id="UP000779233">
    <property type="component" value="Unassembled WGS sequence"/>
</dbReference>